<proteinExistence type="predicted"/>
<dbReference type="OrthoDB" id="7688940at2"/>
<dbReference type="InterPro" id="IPR025738">
    <property type="entry name" value="BatD"/>
</dbReference>
<accession>A0A1W2BQZ5</accession>
<keyword evidence="3" id="KW-1185">Reference proteome</keyword>
<evidence type="ECO:0000313" key="2">
    <source>
        <dbReference type="EMBL" id="SMC75281.1"/>
    </source>
</evidence>
<evidence type="ECO:0000313" key="3">
    <source>
        <dbReference type="Proteomes" id="UP000192656"/>
    </source>
</evidence>
<dbReference type="AlphaFoldDB" id="A0A1W2BQZ5"/>
<evidence type="ECO:0000256" key="1">
    <source>
        <dbReference type="SAM" id="SignalP"/>
    </source>
</evidence>
<sequence>MVALQPRRSLARLLVLGFLALIAAAPSHPARAQSDNLSLEVTVEAGSETPYVGEMILVTLTGTYDAYIALESFEDFRLRNFTWIQLGRDIWSKRRVRGQDIPSVERKIALYAQKSGQQTIGPFRHHLTLVAPGGERRVVDVLSNSVTLDIQPKPKTAAGWWLPAKEITLDDHWDMDPANLENGATVTRTVTIQAIGQTADALPPPPKMRAPWLISFIAPEQRSTELTRDGPIGTVQWQWRMRPSRAEPGNLAAFHIPWFDTSDRQMREIVIPSQRIAYAAIVEPNAETDRNVHWGMWAALAFGLGLPVALVLPGRRLMTAGEVATRIRRSLPSRDFIAMRLAERRGDPVRFRHHAMRILKAESDLSDTECERRLAPLDAVLYGRGAQRSADLTSIRRALFGRLWFRS</sequence>
<organism evidence="2 3">
    <name type="scientific">Fulvimarina manganoxydans</name>
    <dbReference type="NCBI Taxonomy" id="937218"/>
    <lineage>
        <taxon>Bacteria</taxon>
        <taxon>Pseudomonadati</taxon>
        <taxon>Pseudomonadota</taxon>
        <taxon>Alphaproteobacteria</taxon>
        <taxon>Hyphomicrobiales</taxon>
        <taxon>Aurantimonadaceae</taxon>
        <taxon>Fulvimarina</taxon>
    </lineage>
</organism>
<keyword evidence="1" id="KW-0732">Signal</keyword>
<dbReference type="PANTHER" id="PTHR40940:SF1">
    <property type="entry name" value="PROTEIN BATD"/>
    <property type="match status" value="1"/>
</dbReference>
<dbReference type="Proteomes" id="UP000192656">
    <property type="component" value="Unassembled WGS sequence"/>
</dbReference>
<dbReference type="RefSeq" id="WP_084409893.1">
    <property type="nucleotide sequence ID" value="NZ_FWXR01000007.1"/>
</dbReference>
<name>A0A1W2BQZ5_9HYPH</name>
<dbReference type="PANTHER" id="PTHR40940">
    <property type="entry name" value="PROTEIN BATD-RELATED"/>
    <property type="match status" value="1"/>
</dbReference>
<reference evidence="2 3" key="1">
    <citation type="submission" date="2017-04" db="EMBL/GenBank/DDBJ databases">
        <authorList>
            <person name="Afonso C.L."/>
            <person name="Miller P.J."/>
            <person name="Scott M.A."/>
            <person name="Spackman E."/>
            <person name="Goraichik I."/>
            <person name="Dimitrov K.M."/>
            <person name="Suarez D.L."/>
            <person name="Swayne D.E."/>
        </authorList>
    </citation>
    <scope>NUCLEOTIDE SEQUENCE [LARGE SCALE GENOMIC DNA]</scope>
    <source>
        <strain evidence="2 3">CGMCC 1.10972</strain>
    </source>
</reference>
<feature type="chain" id="PRO_5010744457" evidence="1">
    <location>
        <begin position="33"/>
        <end position="407"/>
    </location>
</feature>
<gene>
    <name evidence="2" type="ORF">SAMN06297251_10769</name>
</gene>
<dbReference type="EMBL" id="FWXR01000007">
    <property type="protein sequence ID" value="SMC75281.1"/>
    <property type="molecule type" value="Genomic_DNA"/>
</dbReference>
<dbReference type="STRING" id="937218.SAMN06297251_10769"/>
<protein>
    <submittedName>
        <fullName evidence="2">Oxygen tolerance</fullName>
    </submittedName>
</protein>
<feature type="signal peptide" evidence="1">
    <location>
        <begin position="1"/>
        <end position="32"/>
    </location>
</feature>